<feature type="domain" description="Phosphoribosylformylglycinamidine synthase linker" evidence="11">
    <location>
        <begin position="19"/>
        <end position="64"/>
    </location>
</feature>
<dbReference type="FunFam" id="3.30.1330.10:FF:000004">
    <property type="entry name" value="Phosphoribosylformylglycinamidine synthase subunit PurL"/>
    <property type="match status" value="1"/>
</dbReference>
<comment type="pathway">
    <text evidence="8">Purine metabolism; IMP biosynthesis via de novo pathway; 5-amino-1-(5-phospho-D-ribosyl)imidazole from N(2)-formyl-N(1)-(5-phospho-D-ribosyl)glycinamide: step 1/2.</text>
</comment>
<keyword evidence="4 8" id="KW-0547">Nucleotide-binding</keyword>
<keyword evidence="2 8" id="KW-0436">Ligase</keyword>
<evidence type="ECO:0000256" key="2">
    <source>
        <dbReference type="ARBA" id="ARBA00022598"/>
    </source>
</evidence>
<evidence type="ECO:0000256" key="8">
    <source>
        <dbReference type="HAMAP-Rule" id="MF_00420"/>
    </source>
</evidence>
<dbReference type="InterPro" id="IPR036921">
    <property type="entry name" value="PurM-like_N_sf"/>
</dbReference>
<feature type="binding site" evidence="8">
    <location>
        <position position="127"/>
    </location>
    <ligand>
        <name>substrate</name>
    </ligand>
</feature>
<dbReference type="GO" id="GO:0004642">
    <property type="term" value="F:phosphoribosylformylglycinamidine synthase activity"/>
    <property type="evidence" value="ECO:0007669"/>
    <property type="project" value="UniProtKB-UniRule"/>
</dbReference>
<evidence type="ECO:0000259" key="11">
    <source>
        <dbReference type="Pfam" id="PF18072"/>
    </source>
</evidence>
<dbReference type="HAMAP" id="MF_00420">
    <property type="entry name" value="PurL_2"/>
    <property type="match status" value="1"/>
</dbReference>
<feature type="active site" evidence="8">
    <location>
        <position position="60"/>
    </location>
</feature>
<dbReference type="Pfam" id="PF00586">
    <property type="entry name" value="AIRS"/>
    <property type="match status" value="2"/>
</dbReference>
<dbReference type="AlphaFoldDB" id="A0A0K8MG55"/>
<comment type="function">
    <text evidence="8">Part of the phosphoribosylformylglycinamidine synthase complex involved in the purines biosynthetic pathway. Catalyzes the ATP-dependent conversion of formylglycinamide ribonucleotide (FGAR) and glutamine to yield formylglycinamidine ribonucleotide (FGAM) and glutamate. The FGAM synthase complex is composed of three subunits. PurQ produces an ammonia molecule by converting glutamine to glutamate. PurL transfers the ammonia molecule to FGAR to form FGAM in an ATP-dependent manner. PurS interacts with PurQ and PurL and is thought to assist in the transfer of the ammonia molecule from PurQ to PurL.</text>
</comment>
<evidence type="ECO:0000256" key="7">
    <source>
        <dbReference type="ARBA" id="ARBA00022842"/>
    </source>
</evidence>
<dbReference type="EMBL" id="DF967991">
    <property type="protein sequence ID" value="GAO99490.1"/>
    <property type="molecule type" value="Genomic_DNA"/>
</dbReference>
<dbReference type="InterPro" id="IPR010918">
    <property type="entry name" value="PurM-like_C_dom"/>
</dbReference>
<comment type="caution">
    <text evidence="8">Lacks conserved residue(s) required for the propagation of feature annotation.</text>
</comment>
<feature type="binding site" evidence="8">
    <location>
        <position position="102"/>
    </location>
    <ligand>
        <name>ATP</name>
        <dbReference type="ChEBI" id="CHEBI:30616"/>
    </ligand>
</feature>
<dbReference type="InterPro" id="IPR010074">
    <property type="entry name" value="PRibForGlyAmidine_synth_PurL"/>
</dbReference>
<evidence type="ECO:0000259" key="10">
    <source>
        <dbReference type="Pfam" id="PF02769"/>
    </source>
</evidence>
<protein>
    <recommendedName>
        <fullName evidence="8">Phosphoribosylformylglycinamidine synthase subunit PurL</fullName>
        <shortName evidence="8">FGAM synthase</shortName>
        <ecNumber evidence="8">6.3.5.3</ecNumber>
    </recommendedName>
    <alternativeName>
        <fullName evidence="8">Formylglycinamide ribonucleotide amidotransferase subunit II</fullName>
        <shortName evidence="8">FGAR amidotransferase II</shortName>
        <shortName evidence="8">FGAR-AT II</shortName>
    </alternativeName>
    <alternativeName>
        <fullName evidence="8">Glutamine amidotransferase PurL</fullName>
    </alternativeName>
    <alternativeName>
        <fullName evidence="8">Phosphoribosylformylglycinamidine synthase subunit II</fullName>
    </alternativeName>
</protein>
<dbReference type="Pfam" id="PF18072">
    <property type="entry name" value="FGAR-AT_linker"/>
    <property type="match status" value="1"/>
</dbReference>
<dbReference type="EC" id="6.3.5.3" evidence="8"/>
<dbReference type="PIRSF" id="PIRSF001587">
    <property type="entry name" value="FGAM_synthase_II"/>
    <property type="match status" value="1"/>
</dbReference>
<dbReference type="NCBIfam" id="NF002290">
    <property type="entry name" value="PRK01213.1"/>
    <property type="match status" value="1"/>
</dbReference>
<evidence type="ECO:0000256" key="1">
    <source>
        <dbReference type="ARBA" id="ARBA00022490"/>
    </source>
</evidence>
<comment type="subcellular location">
    <subcellularLocation>
        <location evidence="8">Cytoplasm</location>
    </subcellularLocation>
</comment>
<evidence type="ECO:0000256" key="3">
    <source>
        <dbReference type="ARBA" id="ARBA00022723"/>
    </source>
</evidence>
<dbReference type="InterPro" id="IPR016188">
    <property type="entry name" value="PurM-like_N"/>
</dbReference>
<comment type="similarity">
    <text evidence="8">Belongs to the FGAMS family.</text>
</comment>
<feature type="binding site" evidence="8">
    <location>
        <position position="544"/>
    </location>
    <ligand>
        <name>Mg(2+)</name>
        <dbReference type="ChEBI" id="CHEBI:18420"/>
        <label>1</label>
    </ligand>
</feature>
<gene>
    <name evidence="8" type="primary">purL</name>
    <name evidence="12" type="ORF">FFIC_140840</name>
</gene>
<dbReference type="GO" id="GO:0006189">
    <property type="term" value="P:'de novo' IMP biosynthetic process"/>
    <property type="evidence" value="ECO:0007669"/>
    <property type="project" value="UniProtKB-UniRule"/>
</dbReference>
<evidence type="ECO:0000259" key="9">
    <source>
        <dbReference type="Pfam" id="PF00586"/>
    </source>
</evidence>
<dbReference type="GO" id="GO:0000287">
    <property type="term" value="F:magnesium ion binding"/>
    <property type="evidence" value="ECO:0007669"/>
    <property type="project" value="UniProtKB-UniRule"/>
</dbReference>
<feature type="binding site" evidence="8">
    <location>
        <position position="506"/>
    </location>
    <ligand>
        <name>ATP</name>
        <dbReference type="ChEBI" id="CHEBI:30616"/>
    </ligand>
</feature>
<keyword evidence="1 8" id="KW-0963">Cytoplasm</keyword>
<dbReference type="Proteomes" id="UP000253891">
    <property type="component" value="Unassembled WGS sequence"/>
</dbReference>
<evidence type="ECO:0000256" key="6">
    <source>
        <dbReference type="ARBA" id="ARBA00022840"/>
    </source>
</evidence>
<dbReference type="OrthoDB" id="9804441at2"/>
<proteinExistence type="inferred from homology"/>
<feature type="binding site" evidence="8">
    <location>
        <begin position="325"/>
        <end position="327"/>
    </location>
    <ligand>
        <name>substrate</name>
    </ligand>
</feature>
<dbReference type="GO" id="GO:0005524">
    <property type="term" value="F:ATP binding"/>
    <property type="evidence" value="ECO:0007669"/>
    <property type="project" value="UniProtKB-UniRule"/>
</dbReference>
<feature type="binding site" evidence="8">
    <location>
        <position position="128"/>
    </location>
    <ligand>
        <name>Mg(2+)</name>
        <dbReference type="ChEBI" id="CHEBI:18420"/>
        <label>2</label>
    </ligand>
</feature>
<dbReference type="PANTHER" id="PTHR43555:SF1">
    <property type="entry name" value="PHOSPHORIBOSYLFORMYLGLYCINAMIDINE SYNTHASE SUBUNIT PURL"/>
    <property type="match status" value="1"/>
</dbReference>
<dbReference type="CDD" id="cd02203">
    <property type="entry name" value="PurL_repeat1"/>
    <property type="match status" value="1"/>
</dbReference>
<keyword evidence="13" id="KW-1185">Reference proteome</keyword>
<keyword evidence="7 8" id="KW-0460">Magnesium</keyword>
<feature type="domain" description="PurM-like C-terminal" evidence="10">
    <location>
        <begin position="213"/>
        <end position="367"/>
    </location>
</feature>
<feature type="active site" description="Proton acceptor" evidence="8">
    <location>
        <position position="106"/>
    </location>
</feature>
<keyword evidence="3 8" id="KW-0479">Metal-binding</keyword>
<dbReference type="Gene3D" id="3.90.650.10">
    <property type="entry name" value="PurM-like C-terminal domain"/>
    <property type="match status" value="2"/>
</dbReference>
<dbReference type="PANTHER" id="PTHR43555">
    <property type="entry name" value="PHOSPHORIBOSYLFORMYLGLYCINAMIDINE SYNTHASE SUBUNIT PURL"/>
    <property type="match status" value="1"/>
</dbReference>
<dbReference type="Pfam" id="PF02769">
    <property type="entry name" value="AIRS_C"/>
    <property type="match status" value="2"/>
</dbReference>
<feature type="binding site" evidence="8">
    <location>
        <position position="104"/>
    </location>
    <ligand>
        <name>Mg(2+)</name>
        <dbReference type="ChEBI" id="CHEBI:18420"/>
        <label>1</label>
    </ligand>
</feature>
<dbReference type="STRING" id="157463.GCA_001047075_00420"/>
<feature type="binding site" evidence="8">
    <location>
        <position position="251"/>
    </location>
    <ligand>
        <name>substrate</name>
    </ligand>
</feature>
<dbReference type="GO" id="GO:0005737">
    <property type="term" value="C:cytoplasm"/>
    <property type="evidence" value="ECO:0007669"/>
    <property type="project" value="UniProtKB-SubCell"/>
</dbReference>
<dbReference type="InterPro" id="IPR036676">
    <property type="entry name" value="PurM-like_C_sf"/>
</dbReference>
<accession>A0A0K8MG55</accession>
<feature type="domain" description="PurM-like N-terminal" evidence="9">
    <location>
        <begin position="449"/>
        <end position="567"/>
    </location>
</feature>
<organism evidence="12 13">
    <name type="scientific">Fructobacillus ficulneus</name>
    <dbReference type="NCBI Taxonomy" id="157463"/>
    <lineage>
        <taxon>Bacteria</taxon>
        <taxon>Bacillati</taxon>
        <taxon>Bacillota</taxon>
        <taxon>Bacilli</taxon>
        <taxon>Lactobacillales</taxon>
        <taxon>Lactobacillaceae</taxon>
        <taxon>Fructobacillus</taxon>
    </lineage>
</organism>
<dbReference type="Gene3D" id="3.30.1330.10">
    <property type="entry name" value="PurM-like, N-terminal domain"/>
    <property type="match status" value="2"/>
</dbReference>
<dbReference type="RefSeq" id="WP_061992906.1">
    <property type="nucleotide sequence ID" value="NZ_DF967991.1"/>
</dbReference>
<dbReference type="UniPathway" id="UPA00074">
    <property type="reaction ID" value="UER00128"/>
</dbReference>
<name>A0A0K8MG55_9LACO</name>
<feature type="domain" description="PurM-like N-terminal" evidence="9">
    <location>
        <begin position="85"/>
        <end position="200"/>
    </location>
</feature>
<reference evidence="12 13" key="1">
    <citation type="journal article" date="2015" name="BMC Genomics">
        <title>Comparative genomics of Fructobacillus spp. and Leuconostoc spp. reveals niche-specific evolution of Fructobacillus spp.</title>
        <authorList>
            <person name="Endo A."/>
            <person name="Tanizawa Y."/>
            <person name="Tanaka N."/>
            <person name="Maeno S."/>
            <person name="Kumar H."/>
            <person name="Shiwa Y."/>
            <person name="Okada S."/>
            <person name="Yoshikawa H."/>
            <person name="Dicks L."/>
            <person name="Nakagawa J."/>
            <person name="Arita M."/>
        </authorList>
    </citation>
    <scope>NUCLEOTIDE SEQUENCE [LARGE SCALE GENOMIC DNA]</scope>
    <source>
        <strain evidence="12 13">JCM 12225</strain>
    </source>
</reference>
<dbReference type="CDD" id="cd02204">
    <property type="entry name" value="PurL_repeat2"/>
    <property type="match status" value="1"/>
</dbReference>
<feature type="binding site" evidence="8">
    <location>
        <position position="281"/>
    </location>
    <ligand>
        <name>Mg(2+)</name>
        <dbReference type="ChEBI" id="CHEBI:18420"/>
        <label>2</label>
    </ligand>
</feature>
<evidence type="ECO:0000313" key="13">
    <source>
        <dbReference type="Proteomes" id="UP000253891"/>
    </source>
</evidence>
<sequence>MTTENINLMAHEPSPDQIAADRIYADWGLTDHEYDLIVKQMGRRPNYTETGIFSGMWSEHCSYKKSKPALRKFWSKNDRVLQGPGEGAGILDIGDGQAVVFKAESHNHPSFVEPYEGAATGVGGILRDIFSMGAQPIAVLDSLRFGELTSAKTRNLVDGVIAGIAGYGNAIGIPNLGGEIGFDDTYAGNPLVNVMSVGLVNQAEMQVGQAKGTGNTIIYVGAKTGRDGINGASFASAEFSSTEESDRSAVQVGDPFLEKLVMDATIDAIRQYGQNIIGIQDMGAAGLLSSSSEMASKAGTGIELDLDLVPQREAALTPYELMLSESQERMLLVVQKGQEQPVIDLFAKAGLDAVAIGQVTDDGRYRLNFQGETVADVDIDFLTNAPEPQLDQVEPSRIKEADAAQYQPVVDDPSAVLADLLAQPTIASKASLFRHFDSQVRADTVIKPGGDAGVSRIRGTKKALAMTTDVNSRFAYLNPRVGGQMAVAEAGRNLVATGALPIGMTDCLNFGSPDNPEVYYELHQAVEGITEMAKALNTPVISGNVSLYNETDNQAIMPTAMVGMVGLIEDNQNITRANFQAAGDKVYLVGQTADSFNGSEIQKMQTGTIAGQLFDFDQAAEMNNQGFVLAAIQAGLVQSAHDLSEGGLAVALAEATFTKDLGLDVNFAGSAAQLFSETSGRFILSVAAENVAAFEEIIAENQARVVELGTVTADQTIKITATDGQIDLATAQAKDRYQNAIPQLMAE</sequence>
<evidence type="ECO:0000256" key="5">
    <source>
        <dbReference type="ARBA" id="ARBA00022755"/>
    </source>
</evidence>
<evidence type="ECO:0000256" key="4">
    <source>
        <dbReference type="ARBA" id="ARBA00022741"/>
    </source>
</evidence>
<feature type="binding site" evidence="8">
    <location>
        <position position="546"/>
    </location>
    <ligand>
        <name>substrate</name>
    </ligand>
</feature>
<comment type="subunit">
    <text evidence="8">Monomer. Part of the FGAM synthase complex composed of 1 PurL, 1 PurQ and 2 PurS subunits.</text>
</comment>
<dbReference type="NCBIfam" id="TIGR01736">
    <property type="entry name" value="FGAM_synth_II"/>
    <property type="match status" value="1"/>
</dbReference>
<dbReference type="SUPFAM" id="SSF55326">
    <property type="entry name" value="PurM N-terminal domain-like"/>
    <property type="match status" value="2"/>
</dbReference>
<feature type="domain" description="PurM-like C-terminal" evidence="10">
    <location>
        <begin position="582"/>
        <end position="720"/>
    </location>
</feature>
<feature type="binding site" evidence="8">
    <location>
        <position position="63"/>
    </location>
    <ligand>
        <name>ATP</name>
        <dbReference type="ChEBI" id="CHEBI:30616"/>
    </ligand>
</feature>
<keyword evidence="6 8" id="KW-0067">ATP-binding</keyword>
<feature type="binding site" evidence="8">
    <location>
        <position position="543"/>
    </location>
    <ligand>
        <name>ATP</name>
        <dbReference type="ChEBI" id="CHEBI:30616"/>
    </ligand>
</feature>
<feature type="binding site" evidence="8">
    <location>
        <begin position="105"/>
        <end position="108"/>
    </location>
    <ligand>
        <name>substrate</name>
    </ligand>
</feature>
<keyword evidence="5 8" id="KW-0658">Purine biosynthesis</keyword>
<dbReference type="InterPro" id="IPR041609">
    <property type="entry name" value="PurL_linker"/>
</dbReference>
<dbReference type="SUPFAM" id="SSF56042">
    <property type="entry name" value="PurM C-terminal domain-like"/>
    <property type="match status" value="2"/>
</dbReference>
<evidence type="ECO:0000313" key="12">
    <source>
        <dbReference type="EMBL" id="GAO99490.1"/>
    </source>
</evidence>
<comment type="catalytic activity">
    <reaction evidence="8">
        <text>N(2)-formyl-N(1)-(5-phospho-beta-D-ribosyl)glycinamide + L-glutamine + ATP + H2O = 2-formamido-N(1)-(5-O-phospho-beta-D-ribosyl)acetamidine + L-glutamate + ADP + phosphate + H(+)</text>
        <dbReference type="Rhea" id="RHEA:17129"/>
        <dbReference type="ChEBI" id="CHEBI:15377"/>
        <dbReference type="ChEBI" id="CHEBI:15378"/>
        <dbReference type="ChEBI" id="CHEBI:29985"/>
        <dbReference type="ChEBI" id="CHEBI:30616"/>
        <dbReference type="ChEBI" id="CHEBI:43474"/>
        <dbReference type="ChEBI" id="CHEBI:58359"/>
        <dbReference type="ChEBI" id="CHEBI:147286"/>
        <dbReference type="ChEBI" id="CHEBI:147287"/>
        <dbReference type="ChEBI" id="CHEBI:456216"/>
        <dbReference type="EC" id="6.3.5.3"/>
    </reaction>
</comment>